<evidence type="ECO:0000313" key="2">
    <source>
        <dbReference type="Proteomes" id="UP001253545"/>
    </source>
</evidence>
<dbReference type="Proteomes" id="UP001253545">
    <property type="component" value="Unassembled WGS sequence"/>
</dbReference>
<keyword evidence="2" id="KW-1185">Reference proteome</keyword>
<comment type="caution">
    <text evidence="1">The sequence shown here is derived from an EMBL/GenBank/DDBJ whole genome shotgun (WGS) entry which is preliminary data.</text>
</comment>
<sequence>MNRMTTMKPDWRLKLRLISARILIKLGRLTHADYSSSELKSAVDKHLPETFPIEVPVSKGELSLLEAQISMPKNEALIDVHLLGSLLIGPTVKPIYRAHITIHLQAYPIYEVDTNIVKLEKLLVSNVQLVNDEYSIIEDSKELLGLLFPVPFQNLLTGTVKSAIGLLTGGGSDLAVDYMKLYLSGSKQRILDYHRPQIEALVSDFAQSEELQYQLDPKEFEEYLFSLYGREVIVEEGNLRFKF</sequence>
<reference evidence="1 2" key="1">
    <citation type="submission" date="2023-09" db="EMBL/GenBank/DDBJ databases">
        <authorList>
            <person name="Rey-Velasco X."/>
        </authorList>
    </citation>
    <scope>NUCLEOTIDE SEQUENCE [LARGE SCALE GENOMIC DNA]</scope>
    <source>
        <strain evidence="1 2">P117</strain>
    </source>
</reference>
<evidence type="ECO:0000313" key="1">
    <source>
        <dbReference type="EMBL" id="MDT0594117.1"/>
    </source>
</evidence>
<dbReference type="RefSeq" id="WP_311367602.1">
    <property type="nucleotide sequence ID" value="NZ_JAVRHX010000001.1"/>
</dbReference>
<accession>A0ABU2ZNB2</accession>
<dbReference type="EMBL" id="JAVRHX010000001">
    <property type="protein sequence ID" value="MDT0594117.1"/>
    <property type="molecule type" value="Genomic_DNA"/>
</dbReference>
<proteinExistence type="predicted"/>
<name>A0ABU2ZNB2_9ALTE</name>
<protein>
    <recommendedName>
        <fullName evidence="3">DUF1439 domain-containing protein</fullName>
    </recommendedName>
</protein>
<organism evidence="1 2">
    <name type="scientific">Glaciecola petra</name>
    <dbReference type="NCBI Taxonomy" id="3075602"/>
    <lineage>
        <taxon>Bacteria</taxon>
        <taxon>Pseudomonadati</taxon>
        <taxon>Pseudomonadota</taxon>
        <taxon>Gammaproteobacteria</taxon>
        <taxon>Alteromonadales</taxon>
        <taxon>Alteromonadaceae</taxon>
        <taxon>Glaciecola</taxon>
    </lineage>
</organism>
<evidence type="ECO:0008006" key="3">
    <source>
        <dbReference type="Google" id="ProtNLM"/>
    </source>
</evidence>
<gene>
    <name evidence="1" type="ORF">RM552_04600</name>
</gene>